<evidence type="ECO:0000313" key="3">
    <source>
        <dbReference type="Proteomes" id="UP000016932"/>
    </source>
</evidence>
<dbReference type="EMBL" id="KB446561">
    <property type="protein sequence ID" value="EME80169.1"/>
    <property type="molecule type" value="Genomic_DNA"/>
</dbReference>
<evidence type="ECO:0000256" key="1">
    <source>
        <dbReference type="SAM" id="MobiDB-lite"/>
    </source>
</evidence>
<proteinExistence type="predicted"/>
<sequence>MWMGGGRVSVISASVAAARLHALRESRLQVLDWSGGTPKISDDARLHNNAALRCAALRNGRRLFLARPEPAVMRCHNIPTLYPCARSSLALALLSSSFRGTTSPSQQRPVRPALLDFSGDRSVKDLSGDHGPRPPATSRRAHAHAHISKGCVVSSLMSFACDTVYIPHRKPECSSAPPADSPASIDMPNQARTHHLLSTAIVSRVLLKDSLSSTHVATMRSSPSYLAASPTQANPFMISPGDGSRLSARTTYDIGTVAIAKSLADETIHFIKTLMHDHLSPCRSGPGDTVQQKLNIDQNNAAQCDADSGFPHLTIKTCQHHVRISKGRHHDTFLIMGLKKMRTDR</sequence>
<dbReference type="HOGENOM" id="CLU_804416_0_0_1"/>
<reference evidence="2 3" key="1">
    <citation type="journal article" date="2012" name="PLoS Pathog.">
        <title>Diverse lifestyles and strategies of plant pathogenesis encoded in the genomes of eighteen Dothideomycetes fungi.</title>
        <authorList>
            <person name="Ohm R.A."/>
            <person name="Feau N."/>
            <person name="Henrissat B."/>
            <person name="Schoch C.L."/>
            <person name="Horwitz B.A."/>
            <person name="Barry K.W."/>
            <person name="Condon B.J."/>
            <person name="Copeland A.C."/>
            <person name="Dhillon B."/>
            <person name="Glaser F."/>
            <person name="Hesse C.N."/>
            <person name="Kosti I."/>
            <person name="LaButti K."/>
            <person name="Lindquist E.A."/>
            <person name="Lucas S."/>
            <person name="Salamov A.A."/>
            <person name="Bradshaw R.E."/>
            <person name="Ciuffetti L."/>
            <person name="Hamelin R.C."/>
            <person name="Kema G.H.J."/>
            <person name="Lawrence C."/>
            <person name="Scott J.A."/>
            <person name="Spatafora J.W."/>
            <person name="Turgeon B.G."/>
            <person name="de Wit P.J.G.M."/>
            <person name="Zhong S."/>
            <person name="Goodwin S.B."/>
            <person name="Grigoriev I.V."/>
        </authorList>
    </citation>
    <scope>NUCLEOTIDE SEQUENCE [LARGE SCALE GENOMIC DNA]</scope>
    <source>
        <strain evidence="2 3">CIRAD86</strain>
    </source>
</reference>
<dbReference type="AlphaFoldDB" id="M2ZM77"/>
<keyword evidence="3" id="KW-1185">Reference proteome</keyword>
<dbReference type="RefSeq" id="XP_007929206.1">
    <property type="nucleotide sequence ID" value="XM_007931015.1"/>
</dbReference>
<feature type="compositionally biased region" description="Basic and acidic residues" evidence="1">
    <location>
        <begin position="121"/>
        <end position="132"/>
    </location>
</feature>
<evidence type="ECO:0000313" key="2">
    <source>
        <dbReference type="EMBL" id="EME80169.1"/>
    </source>
</evidence>
<dbReference type="KEGG" id="pfj:MYCFIDRAFT_177142"/>
<accession>M2ZM77</accession>
<gene>
    <name evidence="2" type="ORF">MYCFIDRAFT_177142</name>
</gene>
<dbReference type="GeneID" id="19333698"/>
<dbReference type="VEuPathDB" id="FungiDB:MYCFIDRAFT_177142"/>
<dbReference type="Proteomes" id="UP000016932">
    <property type="component" value="Unassembled WGS sequence"/>
</dbReference>
<name>M2ZM77_PSEFD</name>
<organism evidence="2 3">
    <name type="scientific">Pseudocercospora fijiensis (strain CIRAD86)</name>
    <name type="common">Black leaf streak disease fungus</name>
    <name type="synonym">Mycosphaerella fijiensis</name>
    <dbReference type="NCBI Taxonomy" id="383855"/>
    <lineage>
        <taxon>Eukaryota</taxon>
        <taxon>Fungi</taxon>
        <taxon>Dikarya</taxon>
        <taxon>Ascomycota</taxon>
        <taxon>Pezizomycotina</taxon>
        <taxon>Dothideomycetes</taxon>
        <taxon>Dothideomycetidae</taxon>
        <taxon>Mycosphaerellales</taxon>
        <taxon>Mycosphaerellaceae</taxon>
        <taxon>Pseudocercospora</taxon>
    </lineage>
</organism>
<feature type="region of interest" description="Disordered" evidence="1">
    <location>
        <begin position="121"/>
        <end position="141"/>
    </location>
</feature>
<protein>
    <submittedName>
        <fullName evidence="2">Uncharacterized protein</fullName>
    </submittedName>
</protein>